<keyword evidence="5 10" id="KW-0812">Transmembrane</keyword>
<feature type="transmembrane region" description="Helical" evidence="10">
    <location>
        <begin position="117"/>
        <end position="138"/>
    </location>
</feature>
<evidence type="ECO:0000256" key="10">
    <source>
        <dbReference type="SAM" id="Phobius"/>
    </source>
</evidence>
<dbReference type="OrthoDB" id="9805788at2"/>
<comment type="similarity">
    <text evidence="2 9">Belongs to the membrane-bound acyltransferase family.</text>
</comment>
<name>A0A2D0N2R5_FLAN2</name>
<feature type="transmembrane region" description="Helical" evidence="10">
    <location>
        <begin position="7"/>
        <end position="27"/>
    </location>
</feature>
<evidence type="ECO:0000313" key="11">
    <source>
        <dbReference type="EMBL" id="PHN02842.1"/>
    </source>
</evidence>
<dbReference type="InterPro" id="IPR028362">
    <property type="entry name" value="AlgI"/>
</dbReference>
<dbReference type="EMBL" id="PDUD01000036">
    <property type="protein sequence ID" value="PHN02842.1"/>
    <property type="molecule type" value="Genomic_DNA"/>
</dbReference>
<reference evidence="11 12" key="1">
    <citation type="submission" date="2017-10" db="EMBL/GenBank/DDBJ databases">
        <title>The draft genome sequence of Lewinella nigricans NBRC 102662.</title>
        <authorList>
            <person name="Wang K."/>
        </authorList>
    </citation>
    <scope>NUCLEOTIDE SEQUENCE [LARGE SCALE GENOMIC DNA]</scope>
    <source>
        <strain evidence="11 12">NBRC 102662</strain>
    </source>
</reference>
<keyword evidence="6 10" id="KW-1133">Transmembrane helix</keyword>
<feature type="transmembrane region" description="Helical" evidence="10">
    <location>
        <begin position="39"/>
        <end position="65"/>
    </location>
</feature>
<dbReference type="GO" id="GO:0042121">
    <property type="term" value="P:alginic acid biosynthetic process"/>
    <property type="evidence" value="ECO:0007669"/>
    <property type="project" value="InterPro"/>
</dbReference>
<evidence type="ECO:0000256" key="9">
    <source>
        <dbReference type="PIRNR" id="PIRNR016636"/>
    </source>
</evidence>
<comment type="subcellular location">
    <subcellularLocation>
        <location evidence="1">Cell membrane</location>
        <topology evidence="1">Multi-pass membrane protein</topology>
    </subcellularLocation>
</comment>
<evidence type="ECO:0000256" key="6">
    <source>
        <dbReference type="ARBA" id="ARBA00022989"/>
    </source>
</evidence>
<dbReference type="PANTHER" id="PTHR13285:SF23">
    <property type="entry name" value="TEICHOIC ACID D-ALANYLTRANSFERASE"/>
    <property type="match status" value="1"/>
</dbReference>
<dbReference type="PANTHER" id="PTHR13285">
    <property type="entry name" value="ACYLTRANSFERASE"/>
    <property type="match status" value="1"/>
</dbReference>
<proteinExistence type="inferred from homology"/>
<keyword evidence="12" id="KW-1185">Reference proteome</keyword>
<dbReference type="InterPro" id="IPR051085">
    <property type="entry name" value="MB_O-acyltransferase"/>
</dbReference>
<evidence type="ECO:0000256" key="7">
    <source>
        <dbReference type="ARBA" id="ARBA00023136"/>
    </source>
</evidence>
<keyword evidence="3 9" id="KW-1003">Cell membrane</keyword>
<dbReference type="PIRSF" id="PIRSF500217">
    <property type="entry name" value="AlgI"/>
    <property type="match status" value="1"/>
</dbReference>
<evidence type="ECO:0000256" key="8">
    <source>
        <dbReference type="ARBA" id="ARBA00023315"/>
    </source>
</evidence>
<evidence type="ECO:0000256" key="3">
    <source>
        <dbReference type="ARBA" id="ARBA00022475"/>
    </source>
</evidence>
<sequence length="475" mass="54996">MLFSSLLFLYVFLPAVLILILLSPRRWHNGLLLFASLFFYAWGGVSYSLLLLGSILLNYAIGLAIDRAGTPMRKRNWLITGLIVNIGLLVIFKYTNFFLDNLNLYLPAAQRIDFKPIVLPLGISFFTFQAISYIVDVYQHRTPVQRKLPHLALYIAFFPQLIAGPIVRYHDIAHQIRARRMSWPLFASGVERFILGLAKKVLLANNFAPLADDIFAVAPTDLDPLSAWMGVLMYTLQIYFDFSGYSDMAIGLGRMFGFRIPENFNFPYIARSIREFWRRWHISLSQWFRDYLYIPLGGNRKGNGRTYFNLFVVFLLTGLWHGAAWNFLLWGLFHGLFLILERLGLEKWLERTGRWSGHIYTLLVVMLAWVLFRAPNLDHAWHYYRALFGRGAPSDTPFDLAFYLGPEFWLALGIGLLACTPVFRVLTKIMEKSFRGKPVDVVFQLITTLGLMLMFLYATLELATESYNPFIYFRF</sequence>
<evidence type="ECO:0000313" key="12">
    <source>
        <dbReference type="Proteomes" id="UP000223913"/>
    </source>
</evidence>
<keyword evidence="4 9" id="KW-0808">Transferase</keyword>
<organism evidence="11 12">
    <name type="scientific">Flavilitoribacter nigricans (strain ATCC 23147 / DSM 23189 / NBRC 102662 / NCIMB 1420 / SS-2)</name>
    <name type="common">Lewinella nigricans</name>
    <dbReference type="NCBI Taxonomy" id="1122177"/>
    <lineage>
        <taxon>Bacteria</taxon>
        <taxon>Pseudomonadati</taxon>
        <taxon>Bacteroidota</taxon>
        <taxon>Saprospiria</taxon>
        <taxon>Saprospirales</taxon>
        <taxon>Lewinellaceae</taxon>
        <taxon>Flavilitoribacter</taxon>
    </lineage>
</organism>
<dbReference type="InterPro" id="IPR004299">
    <property type="entry name" value="MBOAT_fam"/>
</dbReference>
<gene>
    <name evidence="11" type="ORF">CRP01_30135</name>
</gene>
<dbReference type="GO" id="GO:0016746">
    <property type="term" value="F:acyltransferase activity"/>
    <property type="evidence" value="ECO:0007669"/>
    <property type="project" value="UniProtKB-KW"/>
</dbReference>
<dbReference type="RefSeq" id="WP_099153782.1">
    <property type="nucleotide sequence ID" value="NZ_PDUD01000036.1"/>
</dbReference>
<evidence type="ECO:0000256" key="1">
    <source>
        <dbReference type="ARBA" id="ARBA00004651"/>
    </source>
</evidence>
<evidence type="ECO:0000256" key="5">
    <source>
        <dbReference type="ARBA" id="ARBA00022692"/>
    </source>
</evidence>
<dbReference type="AlphaFoldDB" id="A0A2D0N2R5"/>
<accession>A0A2D0N2R5</accession>
<feature type="transmembrane region" description="Helical" evidence="10">
    <location>
        <begin position="77"/>
        <end position="97"/>
    </location>
</feature>
<evidence type="ECO:0000256" key="4">
    <source>
        <dbReference type="ARBA" id="ARBA00022679"/>
    </source>
</evidence>
<dbReference type="Pfam" id="PF03062">
    <property type="entry name" value="MBOAT"/>
    <property type="match status" value="1"/>
</dbReference>
<dbReference type="GO" id="GO:0005886">
    <property type="term" value="C:plasma membrane"/>
    <property type="evidence" value="ECO:0007669"/>
    <property type="project" value="UniProtKB-SubCell"/>
</dbReference>
<evidence type="ECO:0000256" key="2">
    <source>
        <dbReference type="ARBA" id="ARBA00010323"/>
    </source>
</evidence>
<feature type="transmembrane region" description="Helical" evidence="10">
    <location>
        <begin position="306"/>
        <end position="321"/>
    </location>
</feature>
<feature type="transmembrane region" description="Helical" evidence="10">
    <location>
        <begin position="357"/>
        <end position="374"/>
    </location>
</feature>
<feature type="transmembrane region" description="Helical" evidence="10">
    <location>
        <begin position="439"/>
        <end position="460"/>
    </location>
</feature>
<keyword evidence="7 9" id="KW-0472">Membrane</keyword>
<dbReference type="Proteomes" id="UP000223913">
    <property type="component" value="Unassembled WGS sequence"/>
</dbReference>
<dbReference type="InterPro" id="IPR024194">
    <property type="entry name" value="Ac/AlaTfrase_AlgI/DltB"/>
</dbReference>
<comment type="caution">
    <text evidence="11">The sequence shown here is derived from an EMBL/GenBank/DDBJ whole genome shotgun (WGS) entry which is preliminary data.</text>
</comment>
<keyword evidence="8 9" id="KW-0012">Acyltransferase</keyword>
<dbReference type="PIRSF" id="PIRSF016636">
    <property type="entry name" value="AlgI_DltB"/>
    <property type="match status" value="1"/>
</dbReference>
<protein>
    <submittedName>
        <fullName evidence="11">Membrane-bound O-acyltransferase family protein</fullName>
    </submittedName>
</protein>
<feature type="transmembrane region" description="Helical" evidence="10">
    <location>
        <begin position="408"/>
        <end position="427"/>
    </location>
</feature>